<dbReference type="PANTHER" id="PTHR43481">
    <property type="entry name" value="FRUCTOSE-1-PHOSPHATE PHOSPHATASE"/>
    <property type="match status" value="1"/>
</dbReference>
<dbReference type="InterPro" id="IPR023198">
    <property type="entry name" value="PGP-like_dom2"/>
</dbReference>
<dbReference type="Gene3D" id="1.10.150.240">
    <property type="entry name" value="Putative phosphatase, domain 2"/>
    <property type="match status" value="1"/>
</dbReference>
<reference evidence="2" key="1">
    <citation type="journal article" date="2021" name="ISME J.">
        <title>Evolutionary origin and ecological implication of a unique nif island in free-living Bradyrhizobium lineages.</title>
        <authorList>
            <person name="Tao J."/>
        </authorList>
    </citation>
    <scope>NUCLEOTIDE SEQUENCE [LARGE SCALE GENOMIC DNA]</scope>
    <source>
        <strain evidence="2">SZCCT0094</strain>
    </source>
</reference>
<dbReference type="NCBIfam" id="TIGR01509">
    <property type="entry name" value="HAD-SF-IA-v3"/>
    <property type="match status" value="1"/>
</dbReference>
<dbReference type="SFLD" id="SFLDG01129">
    <property type="entry name" value="C1.5:_HAD__Beta-PGM__Phosphata"/>
    <property type="match status" value="1"/>
</dbReference>
<dbReference type="InterPro" id="IPR006439">
    <property type="entry name" value="HAD-SF_hydro_IA"/>
</dbReference>
<proteinExistence type="predicted"/>
<name>A0ABS5G6I1_9BRAD</name>
<sequence>MTRWHVEAVLLDMDGTLLDTEQVYLEASIAALNALGYHDGVVELCHAMIGIPGPDNERTLRDHFGDNFPLVEVNRLFAAKTAEILQAGMPLKRGVIDLLDAIDAAGLPKAVVTSSSRNTAAEHLRLAGIDHRFDAVLTRDDVSRAKPHPDLYLLAAQRLGTRAPACVAIEDSNPGVAAAHAAGAITLMVPDIVPPTDRSRATCVAVLPHLDAVRELLGERLQLASPT</sequence>
<evidence type="ECO:0000313" key="1">
    <source>
        <dbReference type="EMBL" id="MBR1136659.1"/>
    </source>
</evidence>
<dbReference type="EMBL" id="JAFCLK010000010">
    <property type="protein sequence ID" value="MBR1136659.1"/>
    <property type="molecule type" value="Genomic_DNA"/>
</dbReference>
<dbReference type="SFLD" id="SFLDG01135">
    <property type="entry name" value="C1.5.6:_HAD__Beta-PGM__Phospha"/>
    <property type="match status" value="1"/>
</dbReference>
<dbReference type="SUPFAM" id="SSF56784">
    <property type="entry name" value="HAD-like"/>
    <property type="match status" value="1"/>
</dbReference>
<keyword evidence="2" id="KW-1185">Reference proteome</keyword>
<dbReference type="InterPro" id="IPR036412">
    <property type="entry name" value="HAD-like_sf"/>
</dbReference>
<comment type="caution">
    <text evidence="1">The sequence shown here is derived from an EMBL/GenBank/DDBJ whole genome shotgun (WGS) entry which is preliminary data.</text>
</comment>
<dbReference type="InterPro" id="IPR051806">
    <property type="entry name" value="HAD-like_SPP"/>
</dbReference>
<dbReference type="Proteomes" id="UP001314635">
    <property type="component" value="Unassembled WGS sequence"/>
</dbReference>
<organism evidence="1 2">
    <name type="scientific">Bradyrhizobium denitrificans</name>
    <dbReference type="NCBI Taxonomy" id="2734912"/>
    <lineage>
        <taxon>Bacteria</taxon>
        <taxon>Pseudomonadati</taxon>
        <taxon>Pseudomonadota</taxon>
        <taxon>Alphaproteobacteria</taxon>
        <taxon>Hyphomicrobiales</taxon>
        <taxon>Nitrobacteraceae</taxon>
        <taxon>Bradyrhizobium</taxon>
    </lineage>
</organism>
<accession>A0ABS5G6I1</accession>
<protein>
    <submittedName>
        <fullName evidence="1">HAD family phosphatase</fullName>
    </submittedName>
</protein>
<dbReference type="RefSeq" id="WP_041750479.1">
    <property type="nucleotide sequence ID" value="NZ_JABFDP010000022.1"/>
</dbReference>
<dbReference type="Pfam" id="PF00702">
    <property type="entry name" value="Hydrolase"/>
    <property type="match status" value="1"/>
</dbReference>
<evidence type="ECO:0000313" key="2">
    <source>
        <dbReference type="Proteomes" id="UP001314635"/>
    </source>
</evidence>
<dbReference type="Gene3D" id="3.40.50.1000">
    <property type="entry name" value="HAD superfamily/HAD-like"/>
    <property type="match status" value="1"/>
</dbReference>
<gene>
    <name evidence="1" type="ORF">JQ619_12850</name>
</gene>
<dbReference type="InterPro" id="IPR023214">
    <property type="entry name" value="HAD_sf"/>
</dbReference>
<dbReference type="PRINTS" id="PR00413">
    <property type="entry name" value="HADHALOGNASE"/>
</dbReference>
<dbReference type="PANTHER" id="PTHR43481:SF4">
    <property type="entry name" value="GLYCEROL-1-PHOSPHATE PHOSPHOHYDROLASE 1-RELATED"/>
    <property type="match status" value="1"/>
</dbReference>
<dbReference type="SFLD" id="SFLDS00003">
    <property type="entry name" value="Haloacid_Dehalogenase"/>
    <property type="match status" value="1"/>
</dbReference>